<dbReference type="CDD" id="cd00209">
    <property type="entry name" value="DHFR"/>
    <property type="match status" value="1"/>
</dbReference>
<dbReference type="InterPro" id="IPR024072">
    <property type="entry name" value="DHFR-like_dom_sf"/>
</dbReference>
<proteinExistence type="predicted"/>
<organism evidence="2 3">
    <name type="scientific">Aedoeadaptatus acetigenes</name>
    <dbReference type="NCBI Taxonomy" id="2981723"/>
    <lineage>
        <taxon>Bacteria</taxon>
        <taxon>Bacillati</taxon>
        <taxon>Bacillota</taxon>
        <taxon>Tissierellia</taxon>
        <taxon>Tissierellales</taxon>
        <taxon>Peptoniphilaceae</taxon>
        <taxon>Aedoeadaptatus</taxon>
    </lineage>
</organism>
<evidence type="ECO:0000313" key="3">
    <source>
        <dbReference type="Proteomes" id="UP001481872"/>
    </source>
</evidence>
<dbReference type="EMBL" id="JBBNPS010000002">
    <property type="protein sequence ID" value="MEQ3352919.1"/>
    <property type="molecule type" value="Genomic_DNA"/>
</dbReference>
<keyword evidence="3" id="KW-1185">Reference proteome</keyword>
<protein>
    <submittedName>
        <fullName evidence="2">Dihydrofolate reductase</fullName>
        <ecNumber evidence="2">1.5.1.3</ecNumber>
    </submittedName>
</protein>
<evidence type="ECO:0000313" key="2">
    <source>
        <dbReference type="EMBL" id="MEQ3352919.1"/>
    </source>
</evidence>
<name>A0ABV1J408_9FIRM</name>
<dbReference type="GO" id="GO:0004146">
    <property type="term" value="F:dihydrofolate reductase activity"/>
    <property type="evidence" value="ECO:0007669"/>
    <property type="project" value="UniProtKB-EC"/>
</dbReference>
<dbReference type="SUPFAM" id="SSF53597">
    <property type="entry name" value="Dihydrofolate reductase-like"/>
    <property type="match status" value="1"/>
</dbReference>
<dbReference type="InterPro" id="IPR001796">
    <property type="entry name" value="DHFR_dom"/>
</dbReference>
<keyword evidence="2" id="KW-0560">Oxidoreductase</keyword>
<evidence type="ECO:0000259" key="1">
    <source>
        <dbReference type="PROSITE" id="PS51330"/>
    </source>
</evidence>
<dbReference type="RefSeq" id="WP_349053325.1">
    <property type="nucleotide sequence ID" value="NZ_JBBNPS010000002.1"/>
</dbReference>
<dbReference type="Pfam" id="PF00186">
    <property type="entry name" value="DHFR_1"/>
    <property type="match status" value="1"/>
</dbReference>
<accession>A0ABV1J408</accession>
<gene>
    <name evidence="2" type="ORF">AAA081_01185</name>
</gene>
<dbReference type="PROSITE" id="PS51330">
    <property type="entry name" value="DHFR_2"/>
    <property type="match status" value="1"/>
</dbReference>
<dbReference type="Gene3D" id="3.40.430.10">
    <property type="entry name" value="Dihydrofolate Reductase, subunit A"/>
    <property type="match status" value="1"/>
</dbReference>
<dbReference type="EC" id="1.5.1.3" evidence="2"/>
<dbReference type="Proteomes" id="UP001481872">
    <property type="component" value="Unassembled WGS sequence"/>
</dbReference>
<sequence length="154" mass="17561">MILLILADLDNAIAKDGKQITFIPEDLARFKARTTGQVILMGRKTLENAGKLPHRITGVMTRKNLPDEEDLFYFSSEEELDEKLKAYGDRKIYLVGGAGIIQALFHRIEEAYITRVNYRSGGDVKIPSLEDDFDLVETTPITHKATEEHWIRKK</sequence>
<comment type="caution">
    <text evidence="2">The sequence shown here is derived from an EMBL/GenBank/DDBJ whole genome shotgun (WGS) entry which is preliminary data.</text>
</comment>
<dbReference type="PRINTS" id="PR00070">
    <property type="entry name" value="DHFR"/>
</dbReference>
<feature type="domain" description="DHFR" evidence="1">
    <location>
        <begin position="1"/>
        <end position="154"/>
    </location>
</feature>
<reference evidence="2 3" key="1">
    <citation type="submission" date="2024-04" db="EMBL/GenBank/DDBJ databases">
        <title>Human intestinal bacterial collection.</title>
        <authorList>
            <person name="Pauvert C."/>
            <person name="Hitch T.C.A."/>
            <person name="Clavel T."/>
        </authorList>
    </citation>
    <scope>NUCLEOTIDE SEQUENCE [LARGE SCALE GENOMIC DNA]</scope>
    <source>
        <strain evidence="2 3">CLA-SR-H026</strain>
    </source>
</reference>